<evidence type="ECO:0000256" key="1">
    <source>
        <dbReference type="SAM" id="MobiDB-lite"/>
    </source>
</evidence>
<accession>A0A1I2UB12</accession>
<evidence type="ECO:0000313" key="2">
    <source>
        <dbReference type="EMBL" id="SFG73579.1"/>
    </source>
</evidence>
<evidence type="ECO:0000313" key="3">
    <source>
        <dbReference type="Proteomes" id="UP000198752"/>
    </source>
</evidence>
<feature type="region of interest" description="Disordered" evidence="1">
    <location>
        <begin position="27"/>
        <end position="60"/>
    </location>
</feature>
<protein>
    <submittedName>
        <fullName evidence="2">Uncharacterized protein</fullName>
    </submittedName>
</protein>
<sequence length="60" mass="6955">MPVVKSRRPMSVVFENDEEARKFDEWATSRKRSNSPEAKRVRAGLKSYRAMKKGINKSRG</sequence>
<dbReference type="Proteomes" id="UP000198752">
    <property type="component" value="Unassembled WGS sequence"/>
</dbReference>
<reference evidence="3" key="1">
    <citation type="submission" date="2016-10" db="EMBL/GenBank/DDBJ databases">
        <authorList>
            <person name="Varghese N."/>
            <person name="Submissions S."/>
        </authorList>
    </citation>
    <scope>NUCLEOTIDE SEQUENCE [LARGE SCALE GENOMIC DNA]</scope>
    <source>
        <strain evidence="3">ATCC 700379</strain>
    </source>
</reference>
<gene>
    <name evidence="2" type="ORF">SAMN02982927_02609</name>
</gene>
<dbReference type="AlphaFoldDB" id="A0A1I2UB12"/>
<dbReference type="RefSeq" id="WP_143128465.1">
    <property type="nucleotide sequence ID" value="NZ_FOOY01000019.1"/>
</dbReference>
<proteinExistence type="predicted"/>
<dbReference type="EMBL" id="FOOY01000019">
    <property type="protein sequence ID" value="SFG73579.1"/>
    <property type="molecule type" value="Genomic_DNA"/>
</dbReference>
<name>A0A1I2UB12_9BACL</name>
<feature type="compositionally biased region" description="Basic residues" evidence="1">
    <location>
        <begin position="49"/>
        <end position="60"/>
    </location>
</feature>
<keyword evidence="3" id="KW-1185">Reference proteome</keyword>
<organism evidence="2 3">
    <name type="scientific">Sporolactobacillus nakayamae</name>
    <dbReference type="NCBI Taxonomy" id="269670"/>
    <lineage>
        <taxon>Bacteria</taxon>
        <taxon>Bacillati</taxon>
        <taxon>Bacillota</taxon>
        <taxon>Bacilli</taxon>
        <taxon>Bacillales</taxon>
        <taxon>Sporolactobacillaceae</taxon>
        <taxon>Sporolactobacillus</taxon>
    </lineage>
</organism>